<proteinExistence type="predicted"/>
<feature type="domain" description="ABM" evidence="1">
    <location>
        <begin position="19"/>
        <end position="80"/>
    </location>
</feature>
<dbReference type="SUPFAM" id="SSF54909">
    <property type="entry name" value="Dimeric alpha+beta barrel"/>
    <property type="match status" value="1"/>
</dbReference>
<dbReference type="EMBL" id="QYUK01000011">
    <property type="protein sequence ID" value="RJF90036.1"/>
    <property type="molecule type" value="Genomic_DNA"/>
</dbReference>
<comment type="caution">
    <text evidence="2">The sequence shown here is derived from an EMBL/GenBank/DDBJ whole genome shotgun (WGS) entry which is preliminary data.</text>
</comment>
<evidence type="ECO:0000313" key="3">
    <source>
        <dbReference type="Proteomes" id="UP000284605"/>
    </source>
</evidence>
<keyword evidence="2" id="KW-0503">Monooxygenase</keyword>
<protein>
    <submittedName>
        <fullName evidence="2">Antibiotic biosynthesis monooxygenase</fullName>
    </submittedName>
</protein>
<dbReference type="Proteomes" id="UP000284605">
    <property type="component" value="Unassembled WGS sequence"/>
</dbReference>
<organism evidence="2 3">
    <name type="scientific">Oleomonas cavernae</name>
    <dbReference type="NCBI Taxonomy" id="2320859"/>
    <lineage>
        <taxon>Bacteria</taxon>
        <taxon>Pseudomonadati</taxon>
        <taxon>Pseudomonadota</taxon>
        <taxon>Alphaproteobacteria</taxon>
        <taxon>Acetobacterales</taxon>
        <taxon>Acetobacteraceae</taxon>
        <taxon>Oleomonas</taxon>
    </lineage>
</organism>
<dbReference type="InterPro" id="IPR011008">
    <property type="entry name" value="Dimeric_a/b-barrel"/>
</dbReference>
<dbReference type="AlphaFoldDB" id="A0A418WIZ8"/>
<evidence type="ECO:0000313" key="2">
    <source>
        <dbReference type="EMBL" id="RJF90036.1"/>
    </source>
</evidence>
<keyword evidence="2" id="KW-0560">Oxidoreductase</keyword>
<dbReference type="OrthoDB" id="7364525at2"/>
<dbReference type="Gene3D" id="3.30.70.100">
    <property type="match status" value="1"/>
</dbReference>
<evidence type="ECO:0000259" key="1">
    <source>
        <dbReference type="Pfam" id="PF03992"/>
    </source>
</evidence>
<dbReference type="InterPro" id="IPR007138">
    <property type="entry name" value="ABM_dom"/>
</dbReference>
<gene>
    <name evidence="2" type="ORF">D3874_16725</name>
</gene>
<reference evidence="2 3" key="1">
    <citation type="submission" date="2018-09" db="EMBL/GenBank/DDBJ databases">
        <authorList>
            <person name="Zhu H."/>
        </authorList>
    </citation>
    <scope>NUCLEOTIDE SEQUENCE [LARGE SCALE GENOMIC DNA]</scope>
    <source>
        <strain evidence="2 3">K1W22B-8</strain>
    </source>
</reference>
<sequence>MWLKQLKEADQSRRVYRVDKFVVPQAARPEFLAKIRETHAMLATLPGFVRDVVLEQCGGPGEFNLVTLVEWESAEAFEEAKAAVWSRHARMKFDPHAMFARLGIRADLGNYAALAS</sequence>
<keyword evidence="3" id="KW-1185">Reference proteome</keyword>
<accession>A0A418WIZ8</accession>
<dbReference type="Pfam" id="PF03992">
    <property type="entry name" value="ABM"/>
    <property type="match status" value="1"/>
</dbReference>
<name>A0A418WIZ8_9PROT</name>
<dbReference type="GO" id="GO:0004497">
    <property type="term" value="F:monooxygenase activity"/>
    <property type="evidence" value="ECO:0007669"/>
    <property type="project" value="UniProtKB-KW"/>
</dbReference>